<gene>
    <name evidence="2" type="ORF">IF188_07910</name>
</gene>
<keyword evidence="3" id="KW-1185">Reference proteome</keyword>
<evidence type="ECO:0000313" key="2">
    <source>
        <dbReference type="EMBL" id="MBD3941617.1"/>
    </source>
</evidence>
<organism evidence="2 3">
    <name type="scientific">Microbacterium helvum</name>
    <dbReference type="NCBI Taxonomy" id="2773713"/>
    <lineage>
        <taxon>Bacteria</taxon>
        <taxon>Bacillati</taxon>
        <taxon>Actinomycetota</taxon>
        <taxon>Actinomycetes</taxon>
        <taxon>Micrococcales</taxon>
        <taxon>Microbacteriaceae</taxon>
        <taxon>Microbacterium</taxon>
    </lineage>
</organism>
<dbReference type="EMBL" id="JACXZS010000004">
    <property type="protein sequence ID" value="MBD3941617.1"/>
    <property type="molecule type" value="Genomic_DNA"/>
</dbReference>
<name>A0ABR8NPB3_9MICO</name>
<comment type="caution">
    <text evidence="2">The sequence shown here is derived from an EMBL/GenBank/DDBJ whole genome shotgun (WGS) entry which is preliminary data.</text>
</comment>
<reference evidence="2 3" key="1">
    <citation type="submission" date="2020-09" db="EMBL/GenBank/DDBJ databases">
        <title>Isolation and identification of active actinomycetes.</title>
        <authorList>
            <person name="Li X."/>
        </authorList>
    </citation>
    <scope>NUCLEOTIDE SEQUENCE [LARGE SCALE GENOMIC DNA]</scope>
    <source>
        <strain evidence="2 3">NEAU-LLC</strain>
    </source>
</reference>
<dbReference type="Proteomes" id="UP000598426">
    <property type="component" value="Unassembled WGS sequence"/>
</dbReference>
<accession>A0ABR8NPB3</accession>
<sequence>MDATTPILADRLHRERTAALIREQQIRRSIADRGPQLTPERPGAPAHTGIGLWLREHFATPQRPRYA</sequence>
<protein>
    <submittedName>
        <fullName evidence="2">Uncharacterized protein</fullName>
    </submittedName>
</protein>
<proteinExistence type="predicted"/>
<dbReference type="RefSeq" id="WP_191171234.1">
    <property type="nucleotide sequence ID" value="NZ_JACXZS010000004.1"/>
</dbReference>
<feature type="region of interest" description="Disordered" evidence="1">
    <location>
        <begin position="23"/>
        <end position="51"/>
    </location>
</feature>
<evidence type="ECO:0000256" key="1">
    <source>
        <dbReference type="SAM" id="MobiDB-lite"/>
    </source>
</evidence>
<evidence type="ECO:0000313" key="3">
    <source>
        <dbReference type="Proteomes" id="UP000598426"/>
    </source>
</evidence>